<proteinExistence type="predicted"/>
<accession>W6UAK0</accession>
<keyword evidence="2" id="KW-1185">Reference proteome</keyword>
<dbReference type="CTD" id="36342740"/>
<organism evidence="1 2">
    <name type="scientific">Echinococcus granulosus</name>
    <name type="common">Hydatid tapeworm</name>
    <dbReference type="NCBI Taxonomy" id="6210"/>
    <lineage>
        <taxon>Eukaryota</taxon>
        <taxon>Metazoa</taxon>
        <taxon>Spiralia</taxon>
        <taxon>Lophotrochozoa</taxon>
        <taxon>Platyhelminthes</taxon>
        <taxon>Cestoda</taxon>
        <taxon>Eucestoda</taxon>
        <taxon>Cyclophyllidea</taxon>
        <taxon>Taeniidae</taxon>
        <taxon>Echinococcus</taxon>
        <taxon>Echinococcus granulosus group</taxon>
    </lineage>
</organism>
<name>W6UAK0_ECHGR</name>
<gene>
    <name evidence="1" type="ORF">EGR_07025</name>
</gene>
<protein>
    <submittedName>
        <fullName evidence="1">Uncharacterized protein</fullName>
    </submittedName>
</protein>
<reference evidence="1 2" key="1">
    <citation type="journal article" date="2013" name="Nat. Genet.">
        <title>The genome of the hydatid tapeworm Echinococcus granulosus.</title>
        <authorList>
            <person name="Zheng H."/>
            <person name="Zhang W."/>
            <person name="Zhang L."/>
            <person name="Zhang Z."/>
            <person name="Li J."/>
            <person name="Lu G."/>
            <person name="Zhu Y."/>
            <person name="Wang Y."/>
            <person name="Huang Y."/>
            <person name="Liu J."/>
            <person name="Kang H."/>
            <person name="Chen J."/>
            <person name="Wang L."/>
            <person name="Chen A."/>
            <person name="Yu S."/>
            <person name="Gao Z."/>
            <person name="Jin L."/>
            <person name="Gu W."/>
            <person name="Wang Z."/>
            <person name="Zhao L."/>
            <person name="Shi B."/>
            <person name="Wen H."/>
            <person name="Lin R."/>
            <person name="Jones M.K."/>
            <person name="Brejova B."/>
            <person name="Vinar T."/>
            <person name="Zhao G."/>
            <person name="McManus D.P."/>
            <person name="Chen Z."/>
            <person name="Zhou Y."/>
            <person name="Wang S."/>
        </authorList>
    </citation>
    <scope>NUCLEOTIDE SEQUENCE [LARGE SCALE GENOMIC DNA]</scope>
</reference>
<sequence>MMQNKESYPFSIKKSCQDIRSPRCCANAITMLSFCCNLHCNHRLVFTCSWHKSVLTNTHPKRILTSEHLLKACRFYVCSKWQCNYHKIMRIRRIWRFIHKVKPFISPSSFHFFNGVTFSAHLSTHPSDLTRPSNSHTLSPSNNSVSFVFEIVFIEDYSCLHFLSFCCLSITV</sequence>
<comment type="caution">
    <text evidence="1">The sequence shown here is derived from an EMBL/GenBank/DDBJ whole genome shotgun (WGS) entry which is preliminary data.</text>
</comment>
<dbReference type="Proteomes" id="UP000019149">
    <property type="component" value="Unassembled WGS sequence"/>
</dbReference>
<dbReference type="EMBL" id="APAU02000068">
    <property type="protein sequence ID" value="EUB58105.1"/>
    <property type="molecule type" value="Genomic_DNA"/>
</dbReference>
<dbReference type="RefSeq" id="XP_024349301.1">
    <property type="nucleotide sequence ID" value="XM_024496274.1"/>
</dbReference>
<evidence type="ECO:0000313" key="1">
    <source>
        <dbReference type="EMBL" id="EUB58105.1"/>
    </source>
</evidence>
<dbReference type="KEGG" id="egl:EGR_07025"/>
<dbReference type="AlphaFoldDB" id="W6UAK0"/>
<dbReference type="GeneID" id="36342740"/>
<evidence type="ECO:0000313" key="2">
    <source>
        <dbReference type="Proteomes" id="UP000019149"/>
    </source>
</evidence>